<keyword evidence="2" id="KW-1185">Reference proteome</keyword>
<accession>I7MDR7</accession>
<evidence type="ECO:0000313" key="2">
    <source>
        <dbReference type="Proteomes" id="UP000009168"/>
    </source>
</evidence>
<proteinExistence type="predicted"/>
<dbReference type="EMBL" id="GG662793">
    <property type="protein sequence ID" value="EAR90821.1"/>
    <property type="molecule type" value="Genomic_DNA"/>
</dbReference>
<dbReference type="GeneID" id="7827494"/>
<protein>
    <submittedName>
        <fullName evidence="1">Uncharacterized protein</fullName>
    </submittedName>
</protein>
<dbReference type="RefSeq" id="XP_001011066.1">
    <property type="nucleotide sequence ID" value="XM_001011066.3"/>
</dbReference>
<dbReference type="Proteomes" id="UP000009168">
    <property type="component" value="Unassembled WGS sequence"/>
</dbReference>
<dbReference type="InParanoid" id="I7MDR7"/>
<dbReference type="KEGG" id="tet:TTHERM_00142280"/>
<gene>
    <name evidence="1" type="ORF">TTHERM_00142280</name>
</gene>
<sequence>MISRHNILQKVVAALREVLKKTSLNKDLRGISFEYQLSETAPVRLRCRMQANGTKLKEQVGQSLTKEIWRLGMFEDFMDKFKYFLKILKKVKPMIFEGWTPKQLNILLMEAEEAAQNLALENKIIGAYFLNRQF</sequence>
<dbReference type="AlphaFoldDB" id="I7MDR7"/>
<reference evidence="2" key="1">
    <citation type="journal article" date="2006" name="PLoS Biol.">
        <title>Macronuclear genome sequence of the ciliate Tetrahymena thermophila, a model eukaryote.</title>
        <authorList>
            <person name="Eisen J.A."/>
            <person name="Coyne R.S."/>
            <person name="Wu M."/>
            <person name="Wu D."/>
            <person name="Thiagarajan M."/>
            <person name="Wortman J.R."/>
            <person name="Badger J.H."/>
            <person name="Ren Q."/>
            <person name="Amedeo P."/>
            <person name="Jones K.M."/>
            <person name="Tallon L.J."/>
            <person name="Delcher A.L."/>
            <person name="Salzberg S.L."/>
            <person name="Silva J.C."/>
            <person name="Haas B.J."/>
            <person name="Majoros W.H."/>
            <person name="Farzad M."/>
            <person name="Carlton J.M."/>
            <person name="Smith R.K. Jr."/>
            <person name="Garg J."/>
            <person name="Pearlman R.E."/>
            <person name="Karrer K.M."/>
            <person name="Sun L."/>
            <person name="Manning G."/>
            <person name="Elde N.C."/>
            <person name="Turkewitz A.P."/>
            <person name="Asai D.J."/>
            <person name="Wilkes D.E."/>
            <person name="Wang Y."/>
            <person name="Cai H."/>
            <person name="Collins K."/>
            <person name="Stewart B.A."/>
            <person name="Lee S.R."/>
            <person name="Wilamowska K."/>
            <person name="Weinberg Z."/>
            <person name="Ruzzo W.L."/>
            <person name="Wloga D."/>
            <person name="Gaertig J."/>
            <person name="Frankel J."/>
            <person name="Tsao C.-C."/>
            <person name="Gorovsky M.A."/>
            <person name="Keeling P.J."/>
            <person name="Waller R.F."/>
            <person name="Patron N.J."/>
            <person name="Cherry J.M."/>
            <person name="Stover N.A."/>
            <person name="Krieger C.J."/>
            <person name="del Toro C."/>
            <person name="Ryder H.F."/>
            <person name="Williamson S.C."/>
            <person name="Barbeau R.A."/>
            <person name="Hamilton E.P."/>
            <person name="Orias E."/>
        </authorList>
    </citation>
    <scope>NUCLEOTIDE SEQUENCE [LARGE SCALE GENOMIC DNA]</scope>
    <source>
        <strain evidence="2">SB210</strain>
    </source>
</reference>
<evidence type="ECO:0000313" key="1">
    <source>
        <dbReference type="EMBL" id="EAR90821.1"/>
    </source>
</evidence>
<organism evidence="1 2">
    <name type="scientific">Tetrahymena thermophila (strain SB210)</name>
    <dbReference type="NCBI Taxonomy" id="312017"/>
    <lineage>
        <taxon>Eukaryota</taxon>
        <taxon>Sar</taxon>
        <taxon>Alveolata</taxon>
        <taxon>Ciliophora</taxon>
        <taxon>Intramacronucleata</taxon>
        <taxon>Oligohymenophorea</taxon>
        <taxon>Hymenostomatida</taxon>
        <taxon>Tetrahymenina</taxon>
        <taxon>Tetrahymenidae</taxon>
        <taxon>Tetrahymena</taxon>
    </lineage>
</organism>
<name>I7MDR7_TETTS</name>
<dbReference type="HOGENOM" id="CLU_1900449_0_0_1"/>